<reference evidence="9 10" key="1">
    <citation type="submission" date="2019-07" db="EMBL/GenBank/DDBJ databases">
        <title>Sulfurimonas paralvinellae sp. nov., a novel mesophilic, hydrogen- and sulfur-oxidizing chemolithoautotroph within the Epsilonproteo- bacteria isolated from a deep-sea hydrothermal vent polychaete nest, reclassification of Thiomicrospira denitrificans as Sulfurimonas denitrificans comb. nov. and emended description of the genus Sulfurimonas.</title>
        <authorList>
            <person name="Wang S."/>
            <person name="Jiang L."/>
            <person name="Shao Z."/>
        </authorList>
    </citation>
    <scope>NUCLEOTIDE SEQUENCE [LARGE SCALE GENOMIC DNA]</scope>
    <source>
        <strain evidence="9 10">GO25</strain>
    </source>
</reference>
<dbReference type="HAMAP" id="MF_01925">
    <property type="entry name" value="P5C_reductase"/>
    <property type="match status" value="1"/>
</dbReference>
<evidence type="ECO:0000313" key="9">
    <source>
        <dbReference type="EMBL" id="QOP45372.1"/>
    </source>
</evidence>
<organism evidence="9 10">
    <name type="scientific">Sulfurimonas paralvinellae</name>
    <dbReference type="NCBI Taxonomy" id="317658"/>
    <lineage>
        <taxon>Bacteria</taxon>
        <taxon>Pseudomonadati</taxon>
        <taxon>Campylobacterota</taxon>
        <taxon>Epsilonproteobacteria</taxon>
        <taxon>Campylobacterales</taxon>
        <taxon>Sulfurimonadaceae</taxon>
        <taxon>Sulfurimonas</taxon>
    </lineage>
</organism>
<evidence type="ECO:0000256" key="4">
    <source>
        <dbReference type="HAMAP-Rule" id="MF_01925"/>
    </source>
</evidence>
<keyword evidence="2 4" id="KW-0521">NADP</keyword>
<evidence type="ECO:0000256" key="3">
    <source>
        <dbReference type="ARBA" id="ARBA00023002"/>
    </source>
</evidence>
<dbReference type="PANTHER" id="PTHR11645">
    <property type="entry name" value="PYRROLINE-5-CARBOXYLATE REDUCTASE"/>
    <property type="match status" value="1"/>
</dbReference>
<name>A0A7M1B9G9_9BACT</name>
<evidence type="ECO:0000256" key="2">
    <source>
        <dbReference type="ARBA" id="ARBA00022857"/>
    </source>
</evidence>
<comment type="pathway">
    <text evidence="4">Amino-acid biosynthesis; L-proline biosynthesis; L-proline from L-glutamate 5-semialdehyde: step 1/1.</text>
</comment>
<feature type="binding site" evidence="6">
    <location>
        <begin position="7"/>
        <end position="12"/>
    </location>
    <ligand>
        <name>NADP(+)</name>
        <dbReference type="ChEBI" id="CHEBI:58349"/>
    </ligand>
</feature>
<evidence type="ECO:0000256" key="1">
    <source>
        <dbReference type="ARBA" id="ARBA00005525"/>
    </source>
</evidence>
<dbReference type="Gene3D" id="1.10.3730.10">
    <property type="entry name" value="ProC C-terminal domain-like"/>
    <property type="match status" value="1"/>
</dbReference>
<dbReference type="RefSeq" id="WP_193111618.1">
    <property type="nucleotide sequence ID" value="NZ_CP041406.1"/>
</dbReference>
<dbReference type="PANTHER" id="PTHR11645:SF0">
    <property type="entry name" value="PYRROLINE-5-CARBOXYLATE REDUCTASE 3"/>
    <property type="match status" value="1"/>
</dbReference>
<proteinExistence type="inferred from homology"/>
<sequence length="252" mass="26795">MKTITFIGNGNMALSIAKGLKDNYYIEVVGRNQQKLDAFEKDLDVKIDKNLLNDFDITDKIIILCVKPANVEEVGKQLKGTASVLYSVLAGTTLQKLQTNLNAKSYVRAMPNLAASVGASMTTLTGDAAYKDEAIELFNSIGSTRWLASEKEIDIATALAGSGPAYLALIAEALADGAVKQGLKRDDALAIMRGLFDGFGKLIQDVHPALLKDGVMSPGGTTAAGYSALEDGNVRSACISALEKAYKRATEL</sequence>
<dbReference type="InterPro" id="IPR008927">
    <property type="entry name" value="6-PGluconate_DH-like_C_sf"/>
</dbReference>
<dbReference type="Pfam" id="PF03807">
    <property type="entry name" value="F420_oxidored"/>
    <property type="match status" value="1"/>
</dbReference>
<dbReference type="AlphaFoldDB" id="A0A7M1B9G9"/>
<evidence type="ECO:0000259" key="7">
    <source>
        <dbReference type="Pfam" id="PF03807"/>
    </source>
</evidence>
<comment type="function">
    <text evidence="4">Catalyzes the reduction of 1-pyrroline-5-carboxylate (PCA) to L-proline.</text>
</comment>
<protein>
    <recommendedName>
        <fullName evidence="4 5">Pyrroline-5-carboxylate reductase</fullName>
        <shortName evidence="4">P5C reductase</shortName>
        <shortName evidence="4">P5CR</shortName>
        <ecNumber evidence="4 5">1.5.1.2</ecNumber>
    </recommendedName>
    <alternativeName>
        <fullName evidence="4">PCA reductase</fullName>
    </alternativeName>
</protein>
<gene>
    <name evidence="4" type="primary">proC</name>
    <name evidence="9" type="ORF">FM071_03405</name>
</gene>
<keyword evidence="3 4" id="KW-0560">Oxidoreductase</keyword>
<dbReference type="GO" id="GO:0055129">
    <property type="term" value="P:L-proline biosynthetic process"/>
    <property type="evidence" value="ECO:0007669"/>
    <property type="project" value="UniProtKB-UniRule"/>
</dbReference>
<dbReference type="Proteomes" id="UP000593580">
    <property type="component" value="Chromosome"/>
</dbReference>
<dbReference type="Gene3D" id="3.40.50.720">
    <property type="entry name" value="NAD(P)-binding Rossmann-like Domain"/>
    <property type="match status" value="1"/>
</dbReference>
<feature type="domain" description="Pyrroline-5-carboxylate reductase dimerisation" evidence="8">
    <location>
        <begin position="150"/>
        <end position="252"/>
    </location>
</feature>
<comment type="subcellular location">
    <subcellularLocation>
        <location evidence="4">Cytoplasm</location>
    </subcellularLocation>
</comment>
<dbReference type="InterPro" id="IPR028939">
    <property type="entry name" value="P5C_Rdtase_cat_N"/>
</dbReference>
<comment type="catalytic activity">
    <reaction evidence="4">
        <text>L-proline + NADP(+) = (S)-1-pyrroline-5-carboxylate + NADPH + 2 H(+)</text>
        <dbReference type="Rhea" id="RHEA:14109"/>
        <dbReference type="ChEBI" id="CHEBI:15378"/>
        <dbReference type="ChEBI" id="CHEBI:17388"/>
        <dbReference type="ChEBI" id="CHEBI:57783"/>
        <dbReference type="ChEBI" id="CHEBI:58349"/>
        <dbReference type="ChEBI" id="CHEBI:60039"/>
        <dbReference type="EC" id="1.5.1.2"/>
    </reaction>
</comment>
<keyword evidence="4" id="KW-0963">Cytoplasm</keyword>
<dbReference type="InterPro" id="IPR029036">
    <property type="entry name" value="P5CR_dimer"/>
</dbReference>
<dbReference type="InterPro" id="IPR000304">
    <property type="entry name" value="Pyrroline-COOH_reductase"/>
</dbReference>
<keyword evidence="10" id="KW-1185">Reference proteome</keyword>
<dbReference type="InterPro" id="IPR036291">
    <property type="entry name" value="NAD(P)-bd_dom_sf"/>
</dbReference>
<evidence type="ECO:0000256" key="5">
    <source>
        <dbReference type="NCBIfam" id="TIGR00112"/>
    </source>
</evidence>
<dbReference type="GO" id="GO:0005737">
    <property type="term" value="C:cytoplasm"/>
    <property type="evidence" value="ECO:0007669"/>
    <property type="project" value="UniProtKB-SubCell"/>
</dbReference>
<dbReference type="GO" id="GO:0004735">
    <property type="term" value="F:pyrroline-5-carboxylate reductase activity"/>
    <property type="evidence" value="ECO:0007669"/>
    <property type="project" value="UniProtKB-UniRule"/>
</dbReference>
<evidence type="ECO:0000256" key="6">
    <source>
        <dbReference type="PIRSR" id="PIRSR000193-1"/>
    </source>
</evidence>
<dbReference type="SUPFAM" id="SSF48179">
    <property type="entry name" value="6-phosphogluconate dehydrogenase C-terminal domain-like"/>
    <property type="match status" value="1"/>
</dbReference>
<dbReference type="EC" id="1.5.1.2" evidence="4 5"/>
<feature type="domain" description="Pyrroline-5-carboxylate reductase catalytic N-terminal" evidence="7">
    <location>
        <begin position="3"/>
        <end position="83"/>
    </location>
</feature>
<dbReference type="SUPFAM" id="SSF51735">
    <property type="entry name" value="NAD(P)-binding Rossmann-fold domains"/>
    <property type="match status" value="1"/>
</dbReference>
<dbReference type="Pfam" id="PF14748">
    <property type="entry name" value="P5CR_dimer"/>
    <property type="match status" value="1"/>
</dbReference>
<evidence type="ECO:0000313" key="10">
    <source>
        <dbReference type="Proteomes" id="UP000593580"/>
    </source>
</evidence>
<dbReference type="PIRSF" id="PIRSF000193">
    <property type="entry name" value="Pyrrol-5-carb_rd"/>
    <property type="match status" value="1"/>
</dbReference>
<comment type="catalytic activity">
    <reaction evidence="4">
        <text>L-proline + NAD(+) = (S)-1-pyrroline-5-carboxylate + NADH + 2 H(+)</text>
        <dbReference type="Rhea" id="RHEA:14105"/>
        <dbReference type="ChEBI" id="CHEBI:15378"/>
        <dbReference type="ChEBI" id="CHEBI:17388"/>
        <dbReference type="ChEBI" id="CHEBI:57540"/>
        <dbReference type="ChEBI" id="CHEBI:57945"/>
        <dbReference type="ChEBI" id="CHEBI:60039"/>
        <dbReference type="EC" id="1.5.1.2"/>
    </reaction>
</comment>
<dbReference type="KEGG" id="spal:FM071_03405"/>
<keyword evidence="4" id="KW-0641">Proline biosynthesis</keyword>
<dbReference type="FunFam" id="1.10.3730.10:FF:000001">
    <property type="entry name" value="Pyrroline-5-carboxylate reductase"/>
    <property type="match status" value="1"/>
</dbReference>
<dbReference type="NCBIfam" id="TIGR00112">
    <property type="entry name" value="proC"/>
    <property type="match status" value="1"/>
</dbReference>
<dbReference type="UniPathway" id="UPA00098">
    <property type="reaction ID" value="UER00361"/>
</dbReference>
<keyword evidence="4" id="KW-0028">Amino-acid biosynthesis</keyword>
<dbReference type="NCBIfam" id="NF008839">
    <property type="entry name" value="PRK11880.2-4"/>
    <property type="match status" value="1"/>
</dbReference>
<evidence type="ECO:0000259" key="8">
    <source>
        <dbReference type="Pfam" id="PF14748"/>
    </source>
</evidence>
<accession>A0A7M1B9G9</accession>
<comment type="similarity">
    <text evidence="1 4">Belongs to the pyrroline-5-carboxylate reductase family.</text>
</comment>
<dbReference type="EMBL" id="CP041406">
    <property type="protein sequence ID" value="QOP45372.1"/>
    <property type="molecule type" value="Genomic_DNA"/>
</dbReference>